<dbReference type="EMBL" id="CP143423">
    <property type="protein sequence ID" value="WVX50712.1"/>
    <property type="molecule type" value="Genomic_DNA"/>
</dbReference>
<keyword evidence="6" id="KW-0812">Transmembrane</keyword>
<comment type="subcellular location">
    <subcellularLocation>
        <location evidence="10">Cell inner membrane</location>
    </subcellularLocation>
    <subcellularLocation>
        <location evidence="2">Cell membrane</location>
        <topology evidence="2">Single-pass membrane protein</topology>
    </subcellularLocation>
</comment>
<evidence type="ECO:0000256" key="1">
    <source>
        <dbReference type="ARBA" id="ARBA00002254"/>
    </source>
</evidence>
<keyword evidence="7 10" id="KW-0283">Flagellar rotation</keyword>
<evidence type="ECO:0000256" key="10">
    <source>
        <dbReference type="RuleBase" id="RU364125"/>
    </source>
</evidence>
<dbReference type="RefSeq" id="WP_187431669.1">
    <property type="nucleotide sequence ID" value="NZ_CP143423.1"/>
</dbReference>
<comment type="similarity">
    <text evidence="3 10">Belongs to the FliL family.</text>
</comment>
<organism evidence="12 13">
    <name type="scientific">Roseobacter fucihabitans</name>
    <dbReference type="NCBI Taxonomy" id="1537242"/>
    <lineage>
        <taxon>Bacteria</taxon>
        <taxon>Pseudomonadati</taxon>
        <taxon>Pseudomonadota</taxon>
        <taxon>Alphaproteobacteria</taxon>
        <taxon>Rhodobacterales</taxon>
        <taxon>Roseobacteraceae</taxon>
        <taxon>Roseobacter</taxon>
    </lineage>
</organism>
<dbReference type="Proteomes" id="UP001318682">
    <property type="component" value="Chromosome"/>
</dbReference>
<keyword evidence="13" id="KW-1185">Reference proteome</keyword>
<keyword evidence="10" id="KW-0997">Cell inner membrane</keyword>
<evidence type="ECO:0000313" key="12">
    <source>
        <dbReference type="EMBL" id="WVX50712.1"/>
    </source>
</evidence>
<evidence type="ECO:0000256" key="5">
    <source>
        <dbReference type="ARBA" id="ARBA00022500"/>
    </source>
</evidence>
<protein>
    <recommendedName>
        <fullName evidence="10">Flagellar protein FliL</fullName>
    </recommendedName>
</protein>
<keyword evidence="9 10" id="KW-0472">Membrane</keyword>
<feature type="region of interest" description="Disordered" evidence="11">
    <location>
        <begin position="36"/>
        <end position="65"/>
    </location>
</feature>
<feature type="compositionally biased region" description="Acidic residues" evidence="11">
    <location>
        <begin position="36"/>
        <end position="47"/>
    </location>
</feature>
<keyword evidence="8" id="KW-1133">Transmembrane helix</keyword>
<dbReference type="InterPro" id="IPR005503">
    <property type="entry name" value="FliL"/>
</dbReference>
<evidence type="ECO:0000256" key="6">
    <source>
        <dbReference type="ARBA" id="ARBA00022692"/>
    </source>
</evidence>
<evidence type="ECO:0000256" key="3">
    <source>
        <dbReference type="ARBA" id="ARBA00008281"/>
    </source>
</evidence>
<evidence type="ECO:0000256" key="4">
    <source>
        <dbReference type="ARBA" id="ARBA00022475"/>
    </source>
</evidence>
<evidence type="ECO:0000256" key="7">
    <source>
        <dbReference type="ARBA" id="ARBA00022779"/>
    </source>
</evidence>
<reference evidence="13" key="1">
    <citation type="submission" date="2024-01" db="EMBL/GenBank/DDBJ databases">
        <title>Roseobacter fucihabitans sp. nov., isolated from the brown alga Fucus spiralis.</title>
        <authorList>
            <person name="Hahnke S."/>
            <person name="Berger M."/>
            <person name="Schlingloff A."/>
            <person name="Athale I."/>
            <person name="Neumann-Schaal M."/>
            <person name="Adenaya A."/>
            <person name="Poehlein A."/>
            <person name="Daniel R."/>
            <person name="Pertersen J."/>
            <person name="Brinkhoff T."/>
        </authorList>
    </citation>
    <scope>NUCLEOTIDE SEQUENCE [LARGE SCALE GENOMIC DNA]</scope>
    <source>
        <strain evidence="13">B14</strain>
    </source>
</reference>
<evidence type="ECO:0000256" key="11">
    <source>
        <dbReference type="SAM" id="MobiDB-lite"/>
    </source>
</evidence>
<accession>A0ABZ2C045</accession>
<sequence length="173" mass="18995">MKKLIPIIMLIIGSGAGVGAGIFMRPPPVEVHSEAPLEETEITEQDQSEAKAPSNSADRIGPSSEGMEYVKLPNQFVVPLVDEDRISAMVVMALSLEVLSGYATDVIDIEPKLRDEFLRVLFDHASIGGFAGAFINNENLDVIRRRLREVAKAVMGPEVVNDVLIYEIARQDY</sequence>
<comment type="function">
    <text evidence="1 10">Controls the rotational direction of flagella during chemotaxis.</text>
</comment>
<dbReference type="Pfam" id="PF03748">
    <property type="entry name" value="FliL"/>
    <property type="match status" value="1"/>
</dbReference>
<evidence type="ECO:0000256" key="8">
    <source>
        <dbReference type="ARBA" id="ARBA00022989"/>
    </source>
</evidence>
<proteinExistence type="inferred from homology"/>
<keyword evidence="5 10" id="KW-0145">Chemotaxis</keyword>
<evidence type="ECO:0000256" key="2">
    <source>
        <dbReference type="ARBA" id="ARBA00004162"/>
    </source>
</evidence>
<gene>
    <name evidence="12" type="ORF">ROLI_038110</name>
</gene>
<evidence type="ECO:0000313" key="13">
    <source>
        <dbReference type="Proteomes" id="UP001318682"/>
    </source>
</evidence>
<keyword evidence="4" id="KW-1003">Cell membrane</keyword>
<evidence type="ECO:0000256" key="9">
    <source>
        <dbReference type="ARBA" id="ARBA00023136"/>
    </source>
</evidence>
<name>A0ABZ2C045_9RHOB</name>